<name>A0A6J1UL70_9SAUR</name>
<feature type="compositionally biased region" description="Basic and acidic residues" evidence="2">
    <location>
        <begin position="405"/>
        <end position="416"/>
    </location>
</feature>
<feature type="compositionally biased region" description="Basic and acidic residues" evidence="2">
    <location>
        <begin position="269"/>
        <end position="283"/>
    </location>
</feature>
<feature type="region of interest" description="Disordered" evidence="2">
    <location>
        <begin position="771"/>
        <end position="792"/>
    </location>
</feature>
<keyword evidence="3" id="KW-1185">Reference proteome</keyword>
<feature type="compositionally biased region" description="Polar residues" evidence="2">
    <location>
        <begin position="349"/>
        <end position="359"/>
    </location>
</feature>
<proteinExistence type="predicted"/>
<accession>A0A6J1UL70</accession>
<feature type="region of interest" description="Disordered" evidence="2">
    <location>
        <begin position="39"/>
        <end position="65"/>
    </location>
</feature>
<dbReference type="Proteomes" id="UP000504612">
    <property type="component" value="Unplaced"/>
</dbReference>
<organism evidence="3 4">
    <name type="scientific">Notechis scutatus</name>
    <name type="common">mainland tiger snake</name>
    <dbReference type="NCBI Taxonomy" id="8663"/>
    <lineage>
        <taxon>Eukaryota</taxon>
        <taxon>Metazoa</taxon>
        <taxon>Chordata</taxon>
        <taxon>Craniata</taxon>
        <taxon>Vertebrata</taxon>
        <taxon>Euteleostomi</taxon>
        <taxon>Lepidosauria</taxon>
        <taxon>Squamata</taxon>
        <taxon>Bifurcata</taxon>
        <taxon>Unidentata</taxon>
        <taxon>Episquamata</taxon>
        <taxon>Toxicofera</taxon>
        <taxon>Serpentes</taxon>
        <taxon>Colubroidea</taxon>
        <taxon>Elapidae</taxon>
        <taxon>Hydrophiinae</taxon>
        <taxon>Notechis</taxon>
    </lineage>
</organism>
<feature type="region of interest" description="Disordered" evidence="2">
    <location>
        <begin position="252"/>
        <end position="326"/>
    </location>
</feature>
<feature type="compositionally biased region" description="Acidic residues" evidence="2">
    <location>
        <begin position="40"/>
        <end position="59"/>
    </location>
</feature>
<dbReference type="GO" id="GO:0000281">
    <property type="term" value="P:mitotic cytokinesis"/>
    <property type="evidence" value="ECO:0007669"/>
    <property type="project" value="InterPro"/>
</dbReference>
<protein>
    <submittedName>
        <fullName evidence="4">Microtubule-associated protein 9</fullName>
    </submittedName>
</protein>
<feature type="compositionally biased region" description="Polar residues" evidence="2">
    <location>
        <begin position="293"/>
        <end position="305"/>
    </location>
</feature>
<evidence type="ECO:0000313" key="3">
    <source>
        <dbReference type="Proteomes" id="UP000504612"/>
    </source>
</evidence>
<dbReference type="KEGG" id="nss:113417459"/>
<dbReference type="RefSeq" id="XP_026531656.1">
    <property type="nucleotide sequence ID" value="XM_026675871.1"/>
</dbReference>
<evidence type="ECO:0000313" key="4">
    <source>
        <dbReference type="RefSeq" id="XP_026531656.1"/>
    </source>
</evidence>
<dbReference type="InterPro" id="IPR026106">
    <property type="entry name" value="MAP9"/>
</dbReference>
<dbReference type="AlphaFoldDB" id="A0A6J1UL70"/>
<dbReference type="GO" id="GO:0008017">
    <property type="term" value="F:microtubule binding"/>
    <property type="evidence" value="ECO:0007669"/>
    <property type="project" value="TreeGrafter"/>
</dbReference>
<feature type="region of interest" description="Disordered" evidence="2">
    <location>
        <begin position="693"/>
        <end position="741"/>
    </location>
</feature>
<evidence type="ECO:0000256" key="2">
    <source>
        <dbReference type="SAM" id="MobiDB-lite"/>
    </source>
</evidence>
<sequence length="792" mass="90616">MSDEDIITTLAYTKSPKFSKRTTFQEELQEALLARAITQETEEYSEDFESDEYSEEEFPESEKNISPKSAVFTVSPSNFNLCNTLKSESADDLSSSEEYEGSQYVSILERKVLSKERQTIPFSLTEHPGSCKRSTAKQSSPFEISLSNHYSFGKQTVGNLTLTNYEEMPQEATTSENKHLIKDTEDDTVIEERSDREEDYSHIEETIRGELSLEKKDMIQYKMESKPVPKPREFKTKAASASAENISIPALYDFSKPSPQPRSILRKSNHMEDYEGTKAEGRIPNHHRLFSLSAPSSETRLNDQVTKSERRALSESPGAEGPLIANSSASLPIHFSSVKEKTGDANLAISGNETSSKAANSARPALPPPDEASSPGSSCPPFWSDDDDDSATQEKQAAAEVLQKGGRELPDNEHQEIDNCHDLRLLENDRKSPSVIELMMTTVYENTKKQYKSTEVFLEQKVPMLKPSVIENNSIETPKDDQSEQKVALTTSKSILDNSKDFVKEKCEEIEAVPQKAKIRSVSTTYLKNTGKCSPVPRSTSAQYLGTLKFLDDKHLQKYSAELDKADSLRAAVYQDWLEKKRIFLLELQRIKRTKAENLREKNEKKEAAKREEAFASFEAWKAMKEKEAKQLAEKKKLEAAEKKKEAELNKKKKEEAQKAFEKWKKKKTAYLKQQIQKEKRFEGFKKKKEQEVVAEKRKDSRSAVEKWNEKKEEFMKQKKKEKIQERKKEIEQEVEKEEQDKRALDEYTKWLEKKEMDESMHTKPKKLQVILEDETSPPWSPPGKAVSSRSY</sequence>
<dbReference type="GO" id="GO:1902412">
    <property type="term" value="P:regulation of mitotic cytokinesis"/>
    <property type="evidence" value="ECO:0007669"/>
    <property type="project" value="TreeGrafter"/>
</dbReference>
<keyword evidence="1" id="KW-0175">Coiled coil</keyword>
<dbReference type="GO" id="GO:0090307">
    <property type="term" value="P:mitotic spindle assembly"/>
    <property type="evidence" value="ECO:0007669"/>
    <property type="project" value="TreeGrafter"/>
</dbReference>
<dbReference type="PANTHER" id="PTHR14739:SF9">
    <property type="entry name" value="MICROTUBULE-ASSOCIATED PROTEIN 9"/>
    <property type="match status" value="1"/>
</dbReference>
<feature type="region of interest" description="Disordered" evidence="2">
    <location>
        <begin position="344"/>
        <end position="416"/>
    </location>
</feature>
<dbReference type="PANTHER" id="PTHR14739">
    <property type="entry name" value="MICROTUBULE-ASSOCIATED PROTEIN 9"/>
    <property type="match status" value="1"/>
</dbReference>
<dbReference type="GeneID" id="113417459"/>
<feature type="coiled-coil region" evidence="1">
    <location>
        <begin position="588"/>
        <end position="674"/>
    </location>
</feature>
<gene>
    <name evidence="4" type="primary">MAP9</name>
</gene>
<reference evidence="4" key="1">
    <citation type="submission" date="2025-08" db="UniProtKB">
        <authorList>
            <consortium name="RefSeq"/>
        </authorList>
    </citation>
    <scope>IDENTIFICATION</scope>
</reference>
<evidence type="ECO:0000256" key="1">
    <source>
        <dbReference type="SAM" id="Coils"/>
    </source>
</evidence>
<dbReference type="CTD" id="79884"/>
<dbReference type="GO" id="GO:0000235">
    <property type="term" value="C:astral microtubule"/>
    <property type="evidence" value="ECO:0007669"/>
    <property type="project" value="TreeGrafter"/>
</dbReference>